<dbReference type="KEGG" id="mmak:MMKA1_13000"/>
<evidence type="ECO:0000256" key="4">
    <source>
        <dbReference type="ARBA" id="ARBA00022884"/>
    </source>
</evidence>
<organism evidence="7 8">
    <name type="scientific">Methanococcus maripaludis KA1</name>
    <dbReference type="NCBI Taxonomy" id="637914"/>
    <lineage>
        <taxon>Archaea</taxon>
        <taxon>Methanobacteriati</taxon>
        <taxon>Methanobacteriota</taxon>
        <taxon>Methanomada group</taxon>
        <taxon>Methanococci</taxon>
        <taxon>Methanococcales</taxon>
        <taxon>Methanococcaceae</taxon>
        <taxon>Methanococcus</taxon>
    </lineage>
</organism>
<dbReference type="Proteomes" id="UP000264208">
    <property type="component" value="Chromosome"/>
</dbReference>
<dbReference type="Gene3D" id="3.30.70.1170">
    <property type="entry name" value="Sun protein, domain 3"/>
    <property type="match status" value="1"/>
</dbReference>
<dbReference type="PROSITE" id="PS51686">
    <property type="entry name" value="SAM_MT_RSMB_NOP"/>
    <property type="match status" value="1"/>
</dbReference>
<evidence type="ECO:0000256" key="5">
    <source>
        <dbReference type="PROSITE-ProRule" id="PRU01023"/>
    </source>
</evidence>
<feature type="active site" description="Nucleophile" evidence="5">
    <location>
        <position position="228"/>
    </location>
</feature>
<keyword evidence="3 5" id="KW-0949">S-adenosyl-L-methionine</keyword>
<dbReference type="NCBIfam" id="TIGR00446">
    <property type="entry name" value="nop2p"/>
    <property type="match status" value="1"/>
</dbReference>
<protein>
    <submittedName>
        <fullName evidence="7">Putative methyltransferase</fullName>
    </submittedName>
</protein>
<keyword evidence="4 5" id="KW-0694">RNA-binding</keyword>
<evidence type="ECO:0000256" key="3">
    <source>
        <dbReference type="ARBA" id="ARBA00022691"/>
    </source>
</evidence>
<keyword evidence="2 5" id="KW-0808">Transferase</keyword>
<dbReference type="EMBL" id="AP011526">
    <property type="protein sequence ID" value="BAP61417.1"/>
    <property type="molecule type" value="Genomic_DNA"/>
</dbReference>
<dbReference type="GO" id="GO:0030488">
    <property type="term" value="P:tRNA methylation"/>
    <property type="evidence" value="ECO:0007669"/>
    <property type="project" value="TreeGrafter"/>
</dbReference>
<dbReference type="InterPro" id="IPR049560">
    <property type="entry name" value="MeTrfase_RsmB-F_NOP2_cat"/>
</dbReference>
<sequence>MVENQKKIINTVADITILIYYYTAVVFLENLQFIRVNTLKISSEELKNRLEEKGVNLEDTFLDYVFRVAKSPFSMGSTPEYLLGYYFLQSISSIIPSITLNPSKDDEVLDMCAAPGGKTTHLAQLMENEGSILAVEINKNRLKSLRSNINRMGFKNTLMINTNAVNIDKKLRFNKILLDAPCTGNEIKDSNRVKTKRDILFCAKRQVELFRTAIEVLKDGGELVYSTCSPEIEEDEDIVRYILKTNKNMELIELNVDDFPGINMIEGEVKGTLKVIPPNEPFFIAKFRKTKN</sequence>
<dbReference type="PANTHER" id="PTHR22807:SF74">
    <property type="entry name" value="TRNA (CYTOSINE(48)-C(5))-METHYLTRANSFERASE"/>
    <property type="match status" value="1"/>
</dbReference>
<accession>A0A2Z5PR33</accession>
<evidence type="ECO:0000256" key="1">
    <source>
        <dbReference type="ARBA" id="ARBA00022603"/>
    </source>
</evidence>
<dbReference type="PRINTS" id="PR02008">
    <property type="entry name" value="RCMTFAMILY"/>
</dbReference>
<reference evidence="7 8" key="1">
    <citation type="submission" date="2009-06" db="EMBL/GenBank/DDBJ databases">
        <title>Molecular Evidence for Microbiologically Influenced Corrosion from genome of Methanogen.</title>
        <authorList>
            <person name="Ito N."/>
            <person name="Tsurumaru H."/>
            <person name="Shimizu A."/>
            <person name="Harada T."/>
            <person name="Hosoyama A."/>
            <person name="Horikawa H."/>
            <person name="Wakai S."/>
            <person name="Sasaki K."/>
            <person name="Nishijima K."/>
            <person name="Ataku H."/>
            <person name="Yamazaki J."/>
            <person name="Mise M."/>
            <person name="Yamazaki S."/>
            <person name="Tanikawa S."/>
            <person name="Harayama S."/>
            <person name="Fujita N."/>
        </authorList>
    </citation>
    <scope>NUCLEOTIDE SEQUENCE [LARGE SCALE GENOMIC DNA]</scope>
    <source>
        <strain evidence="8">KA1 ( NBRC 102054)</strain>
    </source>
</reference>
<evidence type="ECO:0000256" key="2">
    <source>
        <dbReference type="ARBA" id="ARBA00022679"/>
    </source>
</evidence>
<dbReference type="GO" id="GO:0003723">
    <property type="term" value="F:RNA binding"/>
    <property type="evidence" value="ECO:0007669"/>
    <property type="project" value="UniProtKB-UniRule"/>
</dbReference>
<evidence type="ECO:0000313" key="7">
    <source>
        <dbReference type="EMBL" id="BAP61417.1"/>
    </source>
</evidence>
<dbReference type="PANTHER" id="PTHR22807">
    <property type="entry name" value="NOP2 YEAST -RELATED NOL1/NOP2/FMU SUN DOMAIN-CONTAINING"/>
    <property type="match status" value="1"/>
</dbReference>
<dbReference type="InterPro" id="IPR011023">
    <property type="entry name" value="Nop2p"/>
</dbReference>
<feature type="binding site" evidence="5">
    <location>
        <position position="136"/>
    </location>
    <ligand>
        <name>S-adenosyl-L-methionine</name>
        <dbReference type="ChEBI" id="CHEBI:59789"/>
    </ligand>
</feature>
<keyword evidence="1 5" id="KW-0489">Methyltransferase</keyword>
<dbReference type="Pfam" id="PF01189">
    <property type="entry name" value="Methyltr_RsmB-F"/>
    <property type="match status" value="1"/>
</dbReference>
<comment type="caution">
    <text evidence="5">Lacks conserved residue(s) required for the propagation of feature annotation.</text>
</comment>
<dbReference type="InterPro" id="IPR029063">
    <property type="entry name" value="SAM-dependent_MTases_sf"/>
</dbReference>
<feature type="domain" description="SAM-dependent MTase RsmB/NOP-type" evidence="6">
    <location>
        <begin position="22"/>
        <end position="290"/>
    </location>
</feature>
<dbReference type="GO" id="GO:0016428">
    <property type="term" value="F:tRNA (cytidine-5-)-methyltransferase activity"/>
    <property type="evidence" value="ECO:0007669"/>
    <property type="project" value="TreeGrafter"/>
</dbReference>
<evidence type="ECO:0000313" key="8">
    <source>
        <dbReference type="Proteomes" id="UP000264208"/>
    </source>
</evidence>
<dbReference type="InterPro" id="IPR001678">
    <property type="entry name" value="MeTrfase_RsmB-F_NOP2_dom"/>
</dbReference>
<dbReference type="CDD" id="cd02440">
    <property type="entry name" value="AdoMet_MTases"/>
    <property type="match status" value="1"/>
</dbReference>
<dbReference type="SUPFAM" id="SSF53335">
    <property type="entry name" value="S-adenosyl-L-methionine-dependent methyltransferases"/>
    <property type="match status" value="1"/>
</dbReference>
<feature type="binding site" evidence="5">
    <location>
        <begin position="112"/>
        <end position="118"/>
    </location>
    <ligand>
        <name>S-adenosyl-L-methionine</name>
        <dbReference type="ChEBI" id="CHEBI:59789"/>
    </ligand>
</feature>
<feature type="binding site" evidence="5">
    <location>
        <position position="179"/>
    </location>
    <ligand>
        <name>S-adenosyl-L-methionine</name>
        <dbReference type="ChEBI" id="CHEBI:59789"/>
    </ligand>
</feature>
<name>A0A2Z5PR33_METMI</name>
<dbReference type="AlphaFoldDB" id="A0A2Z5PR33"/>
<gene>
    <name evidence="7" type="ORF">MMKA1_13000</name>
</gene>
<evidence type="ECO:0000259" key="6">
    <source>
        <dbReference type="PROSITE" id="PS51686"/>
    </source>
</evidence>
<dbReference type="InterPro" id="IPR023267">
    <property type="entry name" value="RCMT"/>
</dbReference>
<comment type="similarity">
    <text evidence="5">Belongs to the class I-like SAM-binding methyltransferase superfamily. RsmB/NOP family.</text>
</comment>
<proteinExistence type="inferred from homology"/>
<dbReference type="Gene3D" id="3.40.50.150">
    <property type="entry name" value="Vaccinia Virus protein VP39"/>
    <property type="match status" value="1"/>
</dbReference>